<proteinExistence type="predicted"/>
<dbReference type="STRING" id="93625.A0A409WYD7"/>
<evidence type="ECO:0000313" key="2">
    <source>
        <dbReference type="EMBL" id="PPQ83507.1"/>
    </source>
</evidence>
<feature type="compositionally biased region" description="Low complexity" evidence="1">
    <location>
        <begin position="351"/>
        <end position="362"/>
    </location>
</feature>
<organism evidence="2 3">
    <name type="scientific">Psilocybe cyanescens</name>
    <dbReference type="NCBI Taxonomy" id="93625"/>
    <lineage>
        <taxon>Eukaryota</taxon>
        <taxon>Fungi</taxon>
        <taxon>Dikarya</taxon>
        <taxon>Basidiomycota</taxon>
        <taxon>Agaricomycotina</taxon>
        <taxon>Agaricomycetes</taxon>
        <taxon>Agaricomycetidae</taxon>
        <taxon>Agaricales</taxon>
        <taxon>Agaricineae</taxon>
        <taxon>Strophariaceae</taxon>
        <taxon>Psilocybe</taxon>
    </lineage>
</organism>
<feature type="compositionally biased region" description="Polar residues" evidence="1">
    <location>
        <begin position="166"/>
        <end position="176"/>
    </location>
</feature>
<feature type="compositionally biased region" description="Basic residues" evidence="1">
    <location>
        <begin position="205"/>
        <end position="216"/>
    </location>
</feature>
<gene>
    <name evidence="2" type="ORF">CVT25_006997</name>
</gene>
<dbReference type="OrthoDB" id="2687560at2759"/>
<dbReference type="AlphaFoldDB" id="A0A409WYD7"/>
<feature type="region of interest" description="Disordered" evidence="1">
    <location>
        <begin position="157"/>
        <end position="176"/>
    </location>
</feature>
<name>A0A409WYD7_PSICY</name>
<feature type="compositionally biased region" description="Low complexity" evidence="1">
    <location>
        <begin position="418"/>
        <end position="435"/>
    </location>
</feature>
<feature type="region of interest" description="Disordered" evidence="1">
    <location>
        <begin position="198"/>
        <end position="268"/>
    </location>
</feature>
<feature type="compositionally biased region" description="Polar residues" evidence="1">
    <location>
        <begin position="505"/>
        <end position="522"/>
    </location>
</feature>
<protein>
    <submittedName>
        <fullName evidence="2">Uncharacterized protein</fullName>
    </submittedName>
</protein>
<feature type="compositionally biased region" description="Polar residues" evidence="1">
    <location>
        <begin position="242"/>
        <end position="255"/>
    </location>
</feature>
<feature type="region of interest" description="Disordered" evidence="1">
    <location>
        <begin position="304"/>
        <end position="531"/>
    </location>
</feature>
<feature type="compositionally biased region" description="Acidic residues" evidence="1">
    <location>
        <begin position="464"/>
        <end position="473"/>
    </location>
</feature>
<comment type="caution">
    <text evidence="2">The sequence shown here is derived from an EMBL/GenBank/DDBJ whole genome shotgun (WGS) entry which is preliminary data.</text>
</comment>
<evidence type="ECO:0000313" key="3">
    <source>
        <dbReference type="Proteomes" id="UP000283269"/>
    </source>
</evidence>
<feature type="compositionally biased region" description="Polar residues" evidence="1">
    <location>
        <begin position="393"/>
        <end position="416"/>
    </location>
</feature>
<reference evidence="2 3" key="1">
    <citation type="journal article" date="2018" name="Evol. Lett.">
        <title>Horizontal gene cluster transfer increased hallucinogenic mushroom diversity.</title>
        <authorList>
            <person name="Reynolds H.T."/>
            <person name="Vijayakumar V."/>
            <person name="Gluck-Thaler E."/>
            <person name="Korotkin H.B."/>
            <person name="Matheny P.B."/>
            <person name="Slot J.C."/>
        </authorList>
    </citation>
    <scope>NUCLEOTIDE SEQUENCE [LARGE SCALE GENOMIC DNA]</scope>
    <source>
        <strain evidence="2 3">2631</strain>
    </source>
</reference>
<dbReference type="InParanoid" id="A0A409WYD7"/>
<accession>A0A409WYD7</accession>
<sequence>MEDARFRKRAWNRTKLRLPKHTSQPELQLLHQGRPRFQCQDCGFVNTLFPSCLWCPWNPKGPEHKHKSTTPRTRRASAPARKILVVTRSRDSADSPLQEDESVIRLFKHGLGYDSQDGFTQQGNMQWSRSAGNIASSEAVATATRTPSVVFALAQTTKQGEAVPPTASNSRHGSSRINLRDSILHSPLSEELPVAPSVDRSLMTSKKRSRTLRLKGSHQPLTIDIHDTNMMPSSASDDDDTLQQSGLILNNSVNPDGTKPSSPPNPDLIAQQQRTLRRRKHLNVLQTSVPDSSAAEPIAISLNLHPSSTHRHSKTSQSIDEPQARRHSRSLSQTRSVATDSSDPTTPPQTPTLIITLPTSAPGGLASNSPGSSPVRLGHPSRPYYSAIRKNGISPSASRPTSVSGPSPTASSRPQSYTPPSSLDATTSLSSTTASRHLSMSAMFVTPPCSSSPPGVPSAFSVMDDVDNDEDESMPILPPTPAPGRSRFSLSSDRRRFSHGPILNLHTSPPTHTHSQSLSQVRSKGPRGSVGFSMSGETELRMALAAGAASAGTPQGGFRFRETVVPPIDIQQDVTDTNIGTHPRRNSFMGRVRKLRQGLKEILLMTSTTSTTTTS</sequence>
<dbReference type="Proteomes" id="UP000283269">
    <property type="component" value="Unassembled WGS sequence"/>
</dbReference>
<evidence type="ECO:0000256" key="1">
    <source>
        <dbReference type="SAM" id="MobiDB-lite"/>
    </source>
</evidence>
<keyword evidence="3" id="KW-1185">Reference proteome</keyword>
<dbReference type="EMBL" id="NHYD01003013">
    <property type="protein sequence ID" value="PPQ83507.1"/>
    <property type="molecule type" value="Genomic_DNA"/>
</dbReference>